<keyword evidence="3" id="KW-1185">Reference proteome</keyword>
<dbReference type="PANTHER" id="PTHR30336:SF20">
    <property type="entry name" value="DUF218 DOMAIN-CONTAINING PROTEIN"/>
    <property type="match status" value="1"/>
</dbReference>
<dbReference type="PANTHER" id="PTHR30336">
    <property type="entry name" value="INNER MEMBRANE PROTEIN, PROBABLE PERMEASE"/>
    <property type="match status" value="1"/>
</dbReference>
<comment type="caution">
    <text evidence="2">The sequence shown here is derived from an EMBL/GenBank/DDBJ whole genome shotgun (WGS) entry which is preliminary data.</text>
</comment>
<feature type="domain" description="DUF218" evidence="1">
    <location>
        <begin position="35"/>
        <end position="175"/>
    </location>
</feature>
<dbReference type="InterPro" id="IPR003848">
    <property type="entry name" value="DUF218"/>
</dbReference>
<dbReference type="EMBL" id="CAJVAS010000026">
    <property type="protein sequence ID" value="CAG7644129.1"/>
    <property type="molecule type" value="Genomic_DNA"/>
</dbReference>
<dbReference type="CDD" id="cd06259">
    <property type="entry name" value="YdcF-like"/>
    <property type="match status" value="1"/>
</dbReference>
<sequence>MMKLYISDFDYDNLPRNHIDSILFNNVADDGNIGDIIFVFGSKKSLKYRVPKAIQLYKEKRAPKILFSGGVKWDDQHDVEAKVMGEEARRQGVSEEDILVEPLSTNTRDNVLFSSKILEDSIGLATVRRILIVTTTYHMRRAFMTMKTYLPDSITYTFCPVDDQNTKRENWFLNEKGTARAREECKKIIIYTRNGQLRDFDIEVNSLEMIQFPYPNL</sequence>
<protein>
    <recommendedName>
        <fullName evidence="1">DUF218 domain-containing protein</fullName>
    </recommendedName>
</protein>
<accession>A0A916NRM5</accession>
<proteinExistence type="predicted"/>
<organism evidence="2 3">
    <name type="scientific">Paenibacillus solanacearum</name>
    <dbReference type="NCBI Taxonomy" id="2048548"/>
    <lineage>
        <taxon>Bacteria</taxon>
        <taxon>Bacillati</taxon>
        <taxon>Bacillota</taxon>
        <taxon>Bacilli</taxon>
        <taxon>Bacillales</taxon>
        <taxon>Paenibacillaceae</taxon>
        <taxon>Paenibacillus</taxon>
    </lineage>
</organism>
<gene>
    <name evidence="2" type="ORF">PAESOLCIP111_04630</name>
</gene>
<dbReference type="AlphaFoldDB" id="A0A916NRM5"/>
<evidence type="ECO:0000313" key="2">
    <source>
        <dbReference type="EMBL" id="CAG7644129.1"/>
    </source>
</evidence>
<evidence type="ECO:0000313" key="3">
    <source>
        <dbReference type="Proteomes" id="UP000693672"/>
    </source>
</evidence>
<dbReference type="GO" id="GO:0005886">
    <property type="term" value="C:plasma membrane"/>
    <property type="evidence" value="ECO:0007669"/>
    <property type="project" value="TreeGrafter"/>
</dbReference>
<dbReference type="Pfam" id="PF02698">
    <property type="entry name" value="DUF218"/>
    <property type="match status" value="1"/>
</dbReference>
<name>A0A916NRM5_9BACL</name>
<reference evidence="2" key="1">
    <citation type="submission" date="2021-06" db="EMBL/GenBank/DDBJ databases">
        <authorList>
            <person name="Criscuolo A."/>
        </authorList>
    </citation>
    <scope>NUCLEOTIDE SEQUENCE</scope>
    <source>
        <strain evidence="2">CIP111600</strain>
    </source>
</reference>
<dbReference type="InterPro" id="IPR051599">
    <property type="entry name" value="Cell_Envelope_Assoc"/>
</dbReference>
<dbReference type="Proteomes" id="UP000693672">
    <property type="component" value="Unassembled WGS sequence"/>
</dbReference>
<evidence type="ECO:0000259" key="1">
    <source>
        <dbReference type="Pfam" id="PF02698"/>
    </source>
</evidence>